<evidence type="ECO:0000313" key="2">
    <source>
        <dbReference type="Proteomes" id="UP000030960"/>
    </source>
</evidence>
<dbReference type="Gene3D" id="1.10.10.60">
    <property type="entry name" value="Homeodomain-like"/>
    <property type="match status" value="1"/>
</dbReference>
<comment type="caution">
    <text evidence="1">The sequence shown here is derived from an EMBL/GenBank/DDBJ whole genome shotgun (WGS) entry which is preliminary data.</text>
</comment>
<dbReference type="PRINTS" id="PR01590">
    <property type="entry name" value="HTHFIS"/>
</dbReference>
<dbReference type="CDD" id="cd00130">
    <property type="entry name" value="PAS"/>
    <property type="match status" value="1"/>
</dbReference>
<dbReference type="InterPro" id="IPR035965">
    <property type="entry name" value="PAS-like_dom_sf"/>
</dbReference>
<evidence type="ECO:0000313" key="1">
    <source>
        <dbReference type="EMBL" id="KHQ51830.1"/>
    </source>
</evidence>
<dbReference type="InterPro" id="IPR002197">
    <property type="entry name" value="HTH_Fis"/>
</dbReference>
<gene>
    <name evidence="1" type="ORF">OA50_03467</name>
</gene>
<dbReference type="Pfam" id="PF02954">
    <property type="entry name" value="HTH_8"/>
    <property type="match status" value="1"/>
</dbReference>
<dbReference type="PATRIC" id="fig|1515334.3.peg.3483"/>
<dbReference type="Proteomes" id="UP000030960">
    <property type="component" value="Unassembled WGS sequence"/>
</dbReference>
<name>A0A0B3RKR7_9RHOB</name>
<sequence length="487" mass="52823">MTRQDASSEFEHVGILPDASSVGQIIEHTSDIAVHVDARDTVIGIFVSPECPAFGCLDHWVGRKFDTFLNVESKVKYAARRESLAESPQHFGGPLELNHYDNADWEFPVRYVPLPVNGGETLLLIGRDMQPVAEVQQRLVNEQLARERDKLRIRSAETFFRVVLEAAETPLILVDPDTGRIRDANRAAAALLGAKPDTLPGSALNQAFEGRRRSELMEALQAAGGQDDRPGIDLVARRNDKPVVLFPEFFRAAGELGLLCRLAATREEASGGTEVGQALSTLFDATSDAIVLLDANGMIREANEAFLVMADAAQLRDVKDRPFSDFLVRGGVNSRLLMDSTQREGRIRSFMAQFRSVVGTRTTVDISTAQLRKGGRDQGIGLILRDVSGGDLAVDGAAGAAVSEEALKNVMDLVGTASLKELVSATSDVIERMCIDTALQLTKNNRVAAAEMLGLSRQSLYVKLRKYDMLNGEPSDAGSGDQTGRSG</sequence>
<dbReference type="EMBL" id="JSUQ01000014">
    <property type="protein sequence ID" value="KHQ51830.1"/>
    <property type="molecule type" value="Genomic_DNA"/>
</dbReference>
<dbReference type="InterPro" id="IPR000014">
    <property type="entry name" value="PAS"/>
</dbReference>
<reference evidence="1 2" key="1">
    <citation type="submission" date="2014-10" db="EMBL/GenBank/DDBJ databases">
        <title>Genome sequence of Ponticoccus sp. strain UMTAT08 isolated from clonal culture of toxic dinoflagellate Alexandrium tamiyavanichii.</title>
        <authorList>
            <person name="Gan H.Y."/>
            <person name="Muhd D.-D."/>
            <person name="Mohd Noor M.E."/>
            <person name="Yeong Y.S."/>
            <person name="Usup G."/>
        </authorList>
    </citation>
    <scope>NUCLEOTIDE SEQUENCE [LARGE SCALE GENOMIC DNA]</scope>
    <source>
        <strain evidence="1 2">UMTAT08</strain>
    </source>
</reference>
<dbReference type="Pfam" id="PF13188">
    <property type="entry name" value="PAS_8"/>
    <property type="match status" value="2"/>
</dbReference>
<dbReference type="SMART" id="SM00091">
    <property type="entry name" value="PAS"/>
    <property type="match status" value="2"/>
</dbReference>
<dbReference type="NCBIfam" id="TIGR02040">
    <property type="entry name" value="PpsR-CrtJ"/>
    <property type="match status" value="1"/>
</dbReference>
<dbReference type="InterPro" id="IPR009057">
    <property type="entry name" value="Homeodomain-like_sf"/>
</dbReference>
<accession>A0A0B3RKR7</accession>
<dbReference type="SUPFAM" id="SSF46689">
    <property type="entry name" value="Homeodomain-like"/>
    <property type="match status" value="1"/>
</dbReference>
<dbReference type="GO" id="GO:0043565">
    <property type="term" value="F:sequence-specific DNA binding"/>
    <property type="evidence" value="ECO:0007669"/>
    <property type="project" value="InterPro"/>
</dbReference>
<dbReference type="SUPFAM" id="SSF55785">
    <property type="entry name" value="PYP-like sensor domain (PAS domain)"/>
    <property type="match status" value="2"/>
</dbReference>
<keyword evidence="2" id="KW-1185">Reference proteome</keyword>
<dbReference type="RefSeq" id="WP_223306240.1">
    <property type="nucleotide sequence ID" value="NZ_AP022337.1"/>
</dbReference>
<dbReference type="AlphaFoldDB" id="A0A0B3RKR7"/>
<dbReference type="STRING" id="561184.SAMN05216376_104361"/>
<protein>
    <submittedName>
        <fullName evidence="1">Regulator of carotenoid biosynthesis, Transcriptional regulator, PpsR</fullName>
    </submittedName>
</protein>
<organism evidence="1 2">
    <name type="scientific">Mameliella alba</name>
    <dbReference type="NCBI Taxonomy" id="561184"/>
    <lineage>
        <taxon>Bacteria</taxon>
        <taxon>Pseudomonadati</taxon>
        <taxon>Pseudomonadota</taxon>
        <taxon>Alphaproteobacteria</taxon>
        <taxon>Rhodobacterales</taxon>
        <taxon>Roseobacteraceae</taxon>
        <taxon>Mameliella</taxon>
    </lineage>
</organism>
<dbReference type="InterPro" id="IPR011785">
    <property type="entry name" value="Tscrpt_reg_PpsR-CrtJ"/>
</dbReference>
<dbReference type="PROSITE" id="PS50112">
    <property type="entry name" value="PAS"/>
    <property type="match status" value="1"/>
</dbReference>
<dbReference type="Gene3D" id="3.30.450.20">
    <property type="entry name" value="PAS domain"/>
    <property type="match status" value="3"/>
</dbReference>
<proteinExistence type="predicted"/>
<dbReference type="Gene3D" id="1.20.5.430">
    <property type="match status" value="1"/>
</dbReference>